<protein>
    <submittedName>
        <fullName evidence="9">Peptide/nickel transport system permease protein</fullName>
    </submittedName>
</protein>
<dbReference type="PANTHER" id="PTHR43386">
    <property type="entry name" value="OLIGOPEPTIDE TRANSPORT SYSTEM PERMEASE PROTEIN APPC"/>
    <property type="match status" value="1"/>
</dbReference>
<sequence length="293" mass="29862">MTAAPVLVARSARAGSQPVGVWASLLRHPSGRAGLAIAVLLALVALVGPWLTADPNQTSYDTQLAPPSSEHLLGTDQAGRDQLARVVAGAQTTLGAALAVFVLVGVIGVVVGMVAALAGGWVDTVISRFVDLLLGLPSLVLALAIVGTLGPSLRNVIIALTVSGWAYLARLARSHALGAHDRPDVIAARMAGVGRVRIAVGHVLPGVTVQVAIAATMELSAIILGLSALSFLGLGVQPPTAEWGQMLAESRFALTQMPTLALGPGLAVMLAVGAAVLISEALRDVVDPAWRRG</sequence>
<evidence type="ECO:0000313" key="9">
    <source>
        <dbReference type="EMBL" id="SEF18957.1"/>
    </source>
</evidence>
<gene>
    <name evidence="9" type="ORF">SAMN04488561_7028</name>
</gene>
<dbReference type="OrthoDB" id="9812701at2"/>
<feature type="transmembrane region" description="Helical" evidence="7">
    <location>
        <begin position="219"/>
        <end position="236"/>
    </location>
</feature>
<dbReference type="RefSeq" id="WP_083288598.1">
    <property type="nucleotide sequence ID" value="NZ_FNUC01000004.1"/>
</dbReference>
<feature type="transmembrane region" description="Helical" evidence="7">
    <location>
        <begin position="33"/>
        <end position="51"/>
    </location>
</feature>
<feature type="transmembrane region" description="Helical" evidence="7">
    <location>
        <begin position="129"/>
        <end position="150"/>
    </location>
</feature>
<evidence type="ECO:0000256" key="2">
    <source>
        <dbReference type="ARBA" id="ARBA00022448"/>
    </source>
</evidence>
<comment type="similarity">
    <text evidence="7">Belongs to the binding-protein-dependent transport system permease family.</text>
</comment>
<evidence type="ECO:0000256" key="1">
    <source>
        <dbReference type="ARBA" id="ARBA00004651"/>
    </source>
</evidence>
<proteinExistence type="inferred from homology"/>
<evidence type="ECO:0000256" key="7">
    <source>
        <dbReference type="RuleBase" id="RU363032"/>
    </source>
</evidence>
<dbReference type="Gene3D" id="1.10.3720.10">
    <property type="entry name" value="MetI-like"/>
    <property type="match status" value="1"/>
</dbReference>
<dbReference type="Pfam" id="PF12911">
    <property type="entry name" value="OppC_N"/>
    <property type="match status" value="1"/>
</dbReference>
<dbReference type="InterPro" id="IPR025966">
    <property type="entry name" value="OppC_N"/>
</dbReference>
<keyword evidence="5 7" id="KW-1133">Transmembrane helix</keyword>
<feature type="transmembrane region" description="Helical" evidence="7">
    <location>
        <begin position="257"/>
        <end position="278"/>
    </location>
</feature>
<dbReference type="GO" id="GO:0005886">
    <property type="term" value="C:plasma membrane"/>
    <property type="evidence" value="ECO:0007669"/>
    <property type="project" value="UniProtKB-SubCell"/>
</dbReference>
<feature type="domain" description="ABC transmembrane type-1" evidence="8">
    <location>
        <begin position="90"/>
        <end position="279"/>
    </location>
</feature>
<dbReference type="CDD" id="cd06261">
    <property type="entry name" value="TM_PBP2"/>
    <property type="match status" value="1"/>
</dbReference>
<evidence type="ECO:0000313" key="10">
    <source>
        <dbReference type="Proteomes" id="UP000181980"/>
    </source>
</evidence>
<dbReference type="InterPro" id="IPR050366">
    <property type="entry name" value="BP-dependent_transpt_permease"/>
</dbReference>
<evidence type="ECO:0000256" key="5">
    <source>
        <dbReference type="ARBA" id="ARBA00022989"/>
    </source>
</evidence>
<keyword evidence="4 7" id="KW-0812">Transmembrane</keyword>
<keyword evidence="2 7" id="KW-0813">Transport</keyword>
<dbReference type="Pfam" id="PF00528">
    <property type="entry name" value="BPD_transp_1"/>
    <property type="match status" value="1"/>
</dbReference>
<evidence type="ECO:0000259" key="8">
    <source>
        <dbReference type="PROSITE" id="PS50928"/>
    </source>
</evidence>
<dbReference type="InterPro" id="IPR035906">
    <property type="entry name" value="MetI-like_sf"/>
</dbReference>
<name>A0A1H5Q150_9ACTN</name>
<dbReference type="PROSITE" id="PS50928">
    <property type="entry name" value="ABC_TM1"/>
    <property type="match status" value="1"/>
</dbReference>
<dbReference type="SUPFAM" id="SSF161098">
    <property type="entry name" value="MetI-like"/>
    <property type="match status" value="1"/>
</dbReference>
<keyword evidence="3" id="KW-1003">Cell membrane</keyword>
<evidence type="ECO:0000256" key="6">
    <source>
        <dbReference type="ARBA" id="ARBA00023136"/>
    </source>
</evidence>
<dbReference type="PANTHER" id="PTHR43386:SF1">
    <property type="entry name" value="D,D-DIPEPTIDE TRANSPORT SYSTEM PERMEASE PROTEIN DDPC-RELATED"/>
    <property type="match status" value="1"/>
</dbReference>
<evidence type="ECO:0000256" key="4">
    <source>
        <dbReference type="ARBA" id="ARBA00022692"/>
    </source>
</evidence>
<dbReference type="InterPro" id="IPR000515">
    <property type="entry name" value="MetI-like"/>
</dbReference>
<keyword evidence="10" id="KW-1185">Reference proteome</keyword>
<feature type="transmembrane region" description="Helical" evidence="7">
    <location>
        <begin position="94"/>
        <end position="117"/>
    </location>
</feature>
<organism evidence="9 10">
    <name type="scientific">Jiangella alba</name>
    <dbReference type="NCBI Taxonomy" id="561176"/>
    <lineage>
        <taxon>Bacteria</taxon>
        <taxon>Bacillati</taxon>
        <taxon>Actinomycetota</taxon>
        <taxon>Actinomycetes</taxon>
        <taxon>Jiangellales</taxon>
        <taxon>Jiangellaceae</taxon>
        <taxon>Jiangella</taxon>
    </lineage>
</organism>
<dbReference type="Proteomes" id="UP000181980">
    <property type="component" value="Unassembled WGS sequence"/>
</dbReference>
<dbReference type="STRING" id="561176.SAMN04488561_7028"/>
<accession>A0A1H5Q150</accession>
<evidence type="ECO:0000256" key="3">
    <source>
        <dbReference type="ARBA" id="ARBA00022475"/>
    </source>
</evidence>
<reference evidence="10" key="1">
    <citation type="submission" date="2016-10" db="EMBL/GenBank/DDBJ databases">
        <authorList>
            <person name="Varghese N."/>
            <person name="Submissions S."/>
        </authorList>
    </citation>
    <scope>NUCLEOTIDE SEQUENCE [LARGE SCALE GENOMIC DNA]</scope>
    <source>
        <strain evidence="10">DSM 45237</strain>
    </source>
</reference>
<comment type="subcellular location">
    <subcellularLocation>
        <location evidence="1 7">Cell membrane</location>
        <topology evidence="1 7">Multi-pass membrane protein</topology>
    </subcellularLocation>
</comment>
<keyword evidence="6 7" id="KW-0472">Membrane</keyword>
<dbReference type="GO" id="GO:0055085">
    <property type="term" value="P:transmembrane transport"/>
    <property type="evidence" value="ECO:0007669"/>
    <property type="project" value="InterPro"/>
</dbReference>
<dbReference type="AlphaFoldDB" id="A0A1H5Q150"/>
<dbReference type="EMBL" id="FNUC01000004">
    <property type="protein sequence ID" value="SEF18957.1"/>
    <property type="molecule type" value="Genomic_DNA"/>
</dbReference>